<gene>
    <name evidence="1" type="ORF">KPL71_017507</name>
</gene>
<evidence type="ECO:0000313" key="1">
    <source>
        <dbReference type="EMBL" id="KAH9734789.1"/>
    </source>
</evidence>
<accession>A0ACB8JQ84</accession>
<proteinExistence type="predicted"/>
<reference evidence="2" key="1">
    <citation type="journal article" date="2023" name="Hortic. Res.">
        <title>A chromosome-level phased genome enabling allele-level studies in sweet orange: a case study on citrus Huanglongbing tolerance.</title>
        <authorList>
            <person name="Wu B."/>
            <person name="Yu Q."/>
            <person name="Deng Z."/>
            <person name="Duan Y."/>
            <person name="Luo F."/>
            <person name="Gmitter F. Jr."/>
        </authorList>
    </citation>
    <scope>NUCLEOTIDE SEQUENCE [LARGE SCALE GENOMIC DNA]</scope>
    <source>
        <strain evidence="2">cv. Valencia</strain>
    </source>
</reference>
<sequence length="1890" mass="215280">MRRVYPSSSWWFKQYQHAVIGTVLTTLHAGSVLLTFYPNFNLSLEDPNLPTTIKVQIQLQGAEQTPTSKLATLHHQIVYRLQNHALDLPTPSTTSDALMILADTDTIPTIIQIPKQIQKQELLKLMPLEWLTNYEHFHQNSEPVQTTEATFERRQNGQVKLSFQTPKPLPVLETPRLSYTVMITAVQTGQEKSLPIHGFKSEGYPVYPDKLNGHFLWDVPKAHMCNPDYPCLDDTDIDDELEIMRGKKKKKKEPSYPKTSCKSFPPRSPPDPKPLVQPIRSCLMFSSQSYEESFPPLEKQTDTQTRVVSKPFVQSPVTASGHLEEPKQYEAILNWQTRNANAHNQTLKQLRKKIDRVAKSNSSSSSSSTNSTSTSTDSESEYADITSILMATKTEDPSASTSTPIVEDSSSDDEHKASHTEPMPPMPPPAHDHSTKPSSASWFTFDDIPRYRWPARLQEFATWIDLQGTKPNAQSQVVLREFMARSTGSLRDCIYRCRQKRVPSDEMLFSQTISFGISLQKNEYCDPSLKHVFIASLPSELQPDLQRKLTATNLSIADISLGKIFQMAMLCLDKICEQKDFFKDLMEDKKSFSEACKKPHLKMECKDDKKCVCSTKKKKHFQKHFHKKSSSKKPFRYFKKKDVSQHRKKKHNHCFIYKKRGHFARNCPHKFAKAVRLIQHLQHSSLLSENEDVESNFSEQSEQDDQTAFIIADSSDSEDISVISTVQNVNHVSTIPRPSLKMSILPSKFHKPVPVIGFIDTGADTSMIDPSVLPSDYWEPHSKLFRAINPYPSWAKRIKNPLPPPPKPKPKPKPRPQPRPAPLHPSSLTIPGQPSPSSTPTSPLAPLSVPTQSKDKEPMNQLTAHTVTNSSTIDDQTSYSNLAVSDSPTETDTESSASTSDSEKSYADITKILMAQPDPPTQGQTSHTEPYVDIPSEVEEEMPKSSATNHPPPAQTNPSSQKSSNGPWFTFDDLPSHKWHDRLNEMSAWIDLQMLRIGATTQSVLREFATRFTEVSSALAVLHDQFLGDPSAVFEAARRDYLNMKCCSLNAKDLDFHYKRMSLLFYKLNGFNEPTLKHIKCHKKKDCDCSSKKKRHFRKFKTPEFSSKSQRSRKPYRFFIKKSFSSREFKRKQSSRCFICKRKGHYAKDCPNKREKSIRLVEHLQATTDYSPAKDELEFYFSEQDEPNDETVFALQNSSDSDSDQSQVIFHQQLLSLDTTVPIPSIKLQILPSKFQRPIPAIGLIDTGAQRSMINPYILPSEYWTQFKEHFKAVNGKLFTTSLITKKPIGIQIFPNCVIWTKVIGSTLPNKDILLGFDILHQIKHLQIIPTGIRVKSMFKPFTDILKLYNLSETPHSYQDISTKLLSFCPESHSEFTHPNPLWKNKSFFIKLPFKLNEDINLTKATHPGMSPSDLLLAQQECSQLLAQGLHDEHRQLLTQFYDIIQSHGIMLSAKKSTIATDNIEFLNASDESWGAILLEALNDKEHFIAYTSGQFSDTQKHYHSVFKEILAVKNGIKKFKYHLIGHHLLIRMDSSAFPNILNFKGKTVPEKMLLRLKDWFSKYDFSVKHIKGSQNLIPDMLSRLSKPENPLTLFSTTYHFPIISMATSLPPEALTKKTFPFDKNFSSVFAIQEFAKKALFRFFMKAYLVIEPFPFSTFHPENLFLIGLTLDPSKETTEDVLWYVWCLTVLYATKLVLPISPTLEHLLNPDNATSLTWTTTVHISLYYSQAILSTSRHQSLLDSRLGPQHDLLMIPTPSVISKPKSTSIIIKEERPDYTDFLYQDSQDPWEEFLPLSQHLQQFPQPTMHDPGSSSQPPLQPRKPTTIDKATQTPGPMPGPKRDSPHSRYHGPTWKNPKLSETFFPPVSRDTDPDETDSSSEDDYMNIRSP</sequence>
<comment type="caution">
    <text evidence="1">The sequence shown here is derived from an EMBL/GenBank/DDBJ whole genome shotgun (WGS) entry which is preliminary data.</text>
</comment>
<organism evidence="1 2">
    <name type="scientific">Citrus sinensis</name>
    <name type="common">Sweet orange</name>
    <name type="synonym">Citrus aurantium var. sinensis</name>
    <dbReference type="NCBI Taxonomy" id="2711"/>
    <lineage>
        <taxon>Eukaryota</taxon>
        <taxon>Viridiplantae</taxon>
        <taxon>Streptophyta</taxon>
        <taxon>Embryophyta</taxon>
        <taxon>Tracheophyta</taxon>
        <taxon>Spermatophyta</taxon>
        <taxon>Magnoliopsida</taxon>
        <taxon>eudicotyledons</taxon>
        <taxon>Gunneridae</taxon>
        <taxon>Pentapetalae</taxon>
        <taxon>rosids</taxon>
        <taxon>malvids</taxon>
        <taxon>Sapindales</taxon>
        <taxon>Rutaceae</taxon>
        <taxon>Aurantioideae</taxon>
        <taxon>Citrus</taxon>
    </lineage>
</organism>
<dbReference type="EMBL" id="CM039175">
    <property type="protein sequence ID" value="KAH9734789.1"/>
    <property type="molecule type" value="Genomic_DNA"/>
</dbReference>
<dbReference type="Proteomes" id="UP000829398">
    <property type="component" value="Chromosome 6"/>
</dbReference>
<protein>
    <submittedName>
        <fullName evidence="1">Uncharacterized protein</fullName>
    </submittedName>
</protein>
<evidence type="ECO:0000313" key="2">
    <source>
        <dbReference type="Proteomes" id="UP000829398"/>
    </source>
</evidence>
<keyword evidence="2" id="KW-1185">Reference proteome</keyword>
<name>A0ACB8JQ84_CITSI</name>